<evidence type="ECO:0000313" key="3">
    <source>
        <dbReference type="Proteomes" id="UP000050277"/>
    </source>
</evidence>
<dbReference type="STRING" id="70996.SE18_15520"/>
<dbReference type="CDD" id="cd07725">
    <property type="entry name" value="TTHA1429-like_MBL-fold"/>
    <property type="match status" value="1"/>
</dbReference>
<dbReference type="PANTHER" id="PTHR23131">
    <property type="entry name" value="ENDORIBONUCLEASE LACTB2"/>
    <property type="match status" value="1"/>
</dbReference>
<reference evidence="2 3" key="1">
    <citation type="submission" date="2015-07" db="EMBL/GenBank/DDBJ databases">
        <title>Whole genome sequence of Herpetosiphon geysericola DSM 7119.</title>
        <authorList>
            <person name="Hemp J."/>
            <person name="Ward L.M."/>
            <person name="Pace L.A."/>
            <person name="Fischer W.W."/>
        </authorList>
    </citation>
    <scope>NUCLEOTIDE SEQUENCE [LARGE SCALE GENOMIC DNA]</scope>
    <source>
        <strain evidence="2 3">DSM 7119</strain>
    </source>
</reference>
<proteinExistence type="predicted"/>
<comment type="caution">
    <text evidence="2">The sequence shown here is derived from an EMBL/GenBank/DDBJ whole genome shotgun (WGS) entry which is preliminary data.</text>
</comment>
<protein>
    <recommendedName>
        <fullName evidence="1">Metallo-beta-lactamase domain-containing protein</fullName>
    </recommendedName>
</protein>
<dbReference type="PATRIC" id="fig|70996.4.peg.3129"/>
<dbReference type="Gene3D" id="3.60.15.10">
    <property type="entry name" value="Ribonuclease Z/Hydroxyacylglutathione hydrolase-like"/>
    <property type="match status" value="1"/>
</dbReference>
<dbReference type="SUPFAM" id="SSF56281">
    <property type="entry name" value="Metallo-hydrolase/oxidoreductase"/>
    <property type="match status" value="1"/>
</dbReference>
<dbReference type="InterPro" id="IPR036388">
    <property type="entry name" value="WH-like_DNA-bd_sf"/>
</dbReference>
<gene>
    <name evidence="2" type="ORF">SE18_15520</name>
</gene>
<dbReference type="SMART" id="SM00849">
    <property type="entry name" value="Lactamase_B"/>
    <property type="match status" value="1"/>
</dbReference>
<dbReference type="Pfam" id="PF00753">
    <property type="entry name" value="Lactamase_B"/>
    <property type="match status" value="1"/>
</dbReference>
<name>A0A0P6Y7H1_9CHLR</name>
<dbReference type="AlphaFoldDB" id="A0A0P6Y7H1"/>
<dbReference type="RefSeq" id="WP_054535380.1">
    <property type="nucleotide sequence ID" value="NZ_LGKP01000023.1"/>
</dbReference>
<dbReference type="InterPro" id="IPR050662">
    <property type="entry name" value="Sec-metab_biosynth-thioest"/>
</dbReference>
<sequence>MFEPITADLYRIPIPVPLPLKYVNCYLLRADHGWVVIDTGMRYGPAEQTWLASFERLGIEWSQIKQIIVTHYHPDHYGMAGWMAERSGASVWMSPTEIQSVQRAWFQPLPDAADRLADFFELHGMPNDLNRQIWQHTMDASQYVDPKPVLQPLDMTQPLQLGQRSWQLLHAPGHADGQLCLYDAADQLLIVADHVLADITPNISLWPEAKRDPLADYLASLEQFAALDVRLALAGHRKPIVAFRERCHEIVQHHDQRLDLMQDYARTGKTAFEVCEFAFGVSTLSAHQLRFAITETLAHLVYLEGQGRLRREQRARQIIFLDQH</sequence>
<dbReference type="Pfam" id="PF21221">
    <property type="entry name" value="B_lactamase-like_C"/>
    <property type="match status" value="1"/>
</dbReference>
<dbReference type="PANTHER" id="PTHR23131:SF4">
    <property type="entry name" value="METALLO-BETA-LACTAMASE SUPERFAMILY POTEIN"/>
    <property type="match status" value="1"/>
</dbReference>
<dbReference type="InterPro" id="IPR001279">
    <property type="entry name" value="Metallo-B-lactamas"/>
</dbReference>
<keyword evidence="3" id="KW-1185">Reference proteome</keyword>
<dbReference type="Gene3D" id="1.10.10.10">
    <property type="entry name" value="Winged helix-like DNA-binding domain superfamily/Winged helix DNA-binding domain"/>
    <property type="match status" value="1"/>
</dbReference>
<dbReference type="OrthoDB" id="9761531at2"/>
<dbReference type="InterPro" id="IPR048933">
    <property type="entry name" value="B_lactamase-like_C"/>
</dbReference>
<dbReference type="Proteomes" id="UP000050277">
    <property type="component" value="Unassembled WGS sequence"/>
</dbReference>
<dbReference type="EMBL" id="LGKP01000023">
    <property type="protein sequence ID" value="KPL85742.1"/>
    <property type="molecule type" value="Genomic_DNA"/>
</dbReference>
<accession>A0A0P6Y7H1</accession>
<evidence type="ECO:0000313" key="2">
    <source>
        <dbReference type="EMBL" id="KPL85742.1"/>
    </source>
</evidence>
<evidence type="ECO:0000259" key="1">
    <source>
        <dbReference type="SMART" id="SM00849"/>
    </source>
</evidence>
<dbReference type="InterPro" id="IPR036866">
    <property type="entry name" value="RibonucZ/Hydroxyglut_hydro"/>
</dbReference>
<organism evidence="2 3">
    <name type="scientific">Herpetosiphon geysericola</name>
    <dbReference type="NCBI Taxonomy" id="70996"/>
    <lineage>
        <taxon>Bacteria</taxon>
        <taxon>Bacillati</taxon>
        <taxon>Chloroflexota</taxon>
        <taxon>Chloroflexia</taxon>
        <taxon>Herpetosiphonales</taxon>
        <taxon>Herpetosiphonaceae</taxon>
        <taxon>Herpetosiphon</taxon>
    </lineage>
</organism>
<feature type="domain" description="Metallo-beta-lactamase" evidence="1">
    <location>
        <begin position="22"/>
        <end position="236"/>
    </location>
</feature>